<dbReference type="Gene3D" id="3.40.50.2000">
    <property type="entry name" value="Glycogen Phosphorylase B"/>
    <property type="match status" value="1"/>
</dbReference>
<reference evidence="2 3" key="1">
    <citation type="submission" date="2017-02" db="EMBL/GenBank/DDBJ databases">
        <authorList>
            <person name="Peterson S.W."/>
        </authorList>
    </citation>
    <scope>NUCLEOTIDE SEQUENCE [LARGE SCALE GENOMIC DNA]</scope>
    <source>
        <strain evidence="2 3">S285</strain>
    </source>
</reference>
<proteinExistence type="predicted"/>
<name>A0A1W6MQT0_9HYPH</name>
<dbReference type="EMBL" id="CP019948">
    <property type="protein sequence ID" value="ARN79954.1"/>
    <property type="molecule type" value="Genomic_DNA"/>
</dbReference>
<keyword evidence="3" id="KW-1185">Reference proteome</keyword>
<dbReference type="SUPFAM" id="SSF53756">
    <property type="entry name" value="UDP-Glycosyltransferase/glycogen phosphorylase"/>
    <property type="match status" value="1"/>
</dbReference>
<gene>
    <name evidence="2" type="ORF">B1812_01425</name>
</gene>
<evidence type="ECO:0000313" key="2">
    <source>
        <dbReference type="EMBL" id="ARN79954.1"/>
    </source>
</evidence>
<organism evidence="2 3">
    <name type="scientific">Methylocystis bryophila</name>
    <dbReference type="NCBI Taxonomy" id="655015"/>
    <lineage>
        <taxon>Bacteria</taxon>
        <taxon>Pseudomonadati</taxon>
        <taxon>Pseudomonadota</taxon>
        <taxon>Alphaproteobacteria</taxon>
        <taxon>Hyphomicrobiales</taxon>
        <taxon>Methylocystaceae</taxon>
        <taxon>Methylocystis</taxon>
    </lineage>
</organism>
<accession>A0A1W6MQT0</accession>
<feature type="domain" description="Glycosyl transferase family 1" evidence="1">
    <location>
        <begin position="24"/>
        <end position="172"/>
    </location>
</feature>
<dbReference type="STRING" id="655015.B1812_01425"/>
<dbReference type="Proteomes" id="UP000193978">
    <property type="component" value="Chromosome"/>
</dbReference>
<evidence type="ECO:0000313" key="3">
    <source>
        <dbReference type="Proteomes" id="UP000193978"/>
    </source>
</evidence>
<dbReference type="InterPro" id="IPR001296">
    <property type="entry name" value="Glyco_trans_1"/>
</dbReference>
<dbReference type="GO" id="GO:0016757">
    <property type="term" value="F:glycosyltransferase activity"/>
    <property type="evidence" value="ECO:0007669"/>
    <property type="project" value="InterPro"/>
</dbReference>
<dbReference type="Pfam" id="PF00534">
    <property type="entry name" value="Glycos_transf_1"/>
    <property type="match status" value="1"/>
</dbReference>
<protein>
    <recommendedName>
        <fullName evidence="1">Glycosyl transferase family 1 domain-containing protein</fullName>
    </recommendedName>
</protein>
<dbReference type="AlphaFoldDB" id="A0A1W6MQT0"/>
<dbReference type="PANTHER" id="PTHR46401:SF8">
    <property type="entry name" value="BLL6006 PROTEIN"/>
    <property type="match status" value="1"/>
</dbReference>
<dbReference type="KEGG" id="mbry:B1812_01425"/>
<sequence length="217" mass="24928">MDLLTHDSESIESVLRLYAIPSKFFYVPNGFGQHKNHRCIIEALQILKQDGHELRFVSTGLQDEPRNLNYYPQFHSFLKTSGVDHLFQMLGVVPYGHAMALMRQCIAVVSSSKFEGFALSIAEAKFMGKAIVLSDIPVFREQAPERGYFFDLDNPKEFAEKLLRAYRDYTQEIDQDQYAMACKNRHAAIQAYARSYEDVVLATAARARAKERRHRVT</sequence>
<dbReference type="PANTHER" id="PTHR46401">
    <property type="entry name" value="GLYCOSYLTRANSFERASE WBBK-RELATED"/>
    <property type="match status" value="1"/>
</dbReference>
<evidence type="ECO:0000259" key="1">
    <source>
        <dbReference type="Pfam" id="PF00534"/>
    </source>
</evidence>